<comment type="caution">
    <text evidence="3">The sequence shown here is derived from an EMBL/GenBank/DDBJ whole genome shotgun (WGS) entry which is preliminary data.</text>
</comment>
<dbReference type="SUPFAM" id="SSF48208">
    <property type="entry name" value="Six-hairpin glycosidases"/>
    <property type="match status" value="1"/>
</dbReference>
<dbReference type="InterPro" id="IPR012341">
    <property type="entry name" value="6hp_glycosidase-like_sf"/>
</dbReference>
<dbReference type="PANTHER" id="PTHR15108">
    <property type="entry name" value="N-ACYLGLUCOSAMINE-2-EPIMERASE"/>
    <property type="match status" value="1"/>
</dbReference>
<dbReference type="Gene3D" id="1.50.10.10">
    <property type="match status" value="1"/>
</dbReference>
<organism evidence="3 4">
    <name type="scientific">Ruthenibacterium intestinale</name>
    <dbReference type="NCBI Taxonomy" id="3133163"/>
    <lineage>
        <taxon>Bacteria</taxon>
        <taxon>Bacillati</taxon>
        <taxon>Bacillota</taxon>
        <taxon>Clostridia</taxon>
        <taxon>Eubacteriales</taxon>
        <taxon>Oscillospiraceae</taxon>
        <taxon>Ruthenibacterium</taxon>
    </lineage>
</organism>
<keyword evidence="2" id="KW-0413">Isomerase</keyword>
<evidence type="ECO:0000313" key="3">
    <source>
        <dbReference type="EMBL" id="MEQ2521813.1"/>
    </source>
</evidence>
<accession>A0ABV1GJI7</accession>
<reference evidence="3 4" key="1">
    <citation type="submission" date="2024-03" db="EMBL/GenBank/DDBJ databases">
        <title>Human intestinal bacterial collection.</title>
        <authorList>
            <person name="Pauvert C."/>
            <person name="Hitch T.C.A."/>
            <person name="Clavel T."/>
        </authorList>
    </citation>
    <scope>NUCLEOTIDE SEQUENCE [LARGE SCALE GENOMIC DNA]</scope>
    <source>
        <strain evidence="3 4">CLA-JM-H11</strain>
    </source>
</reference>
<evidence type="ECO:0000256" key="2">
    <source>
        <dbReference type="ARBA" id="ARBA00023235"/>
    </source>
</evidence>
<dbReference type="Pfam" id="PF07221">
    <property type="entry name" value="GlcNAc_2-epim"/>
    <property type="match status" value="1"/>
</dbReference>
<dbReference type="InterPro" id="IPR008928">
    <property type="entry name" value="6-hairpin_glycosidase_sf"/>
</dbReference>
<sequence length="419" mass="48771">MDMNERKAFYVSQIQDNFLPYWLKFVDREQGGILNCINNNGDQRLSDNKFTWSQGRWLWVLARVYRLAKQGVLPKVDPAELEPLMDETFRFLADKSIYGPDDICCYLLTRDGGKLVDEPTGRYDASIYADCFALIGSAQYAKMTQNTEAADVAHRLYRSITKRVESGDFLTEPYPVPDGYQVHGIPMILVNTVQEYMDMRRSFGLDVAEQEAYVRGKVHFILDVLYDGDGLIREHLSDDKSYTRLLDRHINPGHTLEDAWFLLEFLEEYGELDKYLPRIAQIAKRTFHLGWDEKYGGLLRFVDREGGAPRGDCIGTPYEELVKDTWDMKLWWPHSELLYIFSYLYQLTGDEEFEALYQQSADYAFSTFPNKELGEWVQIRQRDGSPQDKLVALPVKDPFHILRDFIKVVELYEKEGKAE</sequence>
<name>A0ABV1GJI7_9FIRM</name>
<comment type="similarity">
    <text evidence="1">Belongs to the N-acylglucosamine 2-epimerase family.</text>
</comment>
<dbReference type="InterPro" id="IPR010819">
    <property type="entry name" value="AGE/CE"/>
</dbReference>
<gene>
    <name evidence="3" type="ORF">WMO24_15455</name>
</gene>
<evidence type="ECO:0000313" key="4">
    <source>
        <dbReference type="Proteomes" id="UP001477672"/>
    </source>
</evidence>
<keyword evidence="4" id="KW-1185">Reference proteome</keyword>
<proteinExistence type="inferred from homology"/>
<dbReference type="Proteomes" id="UP001477672">
    <property type="component" value="Unassembled WGS sequence"/>
</dbReference>
<evidence type="ECO:0000256" key="1">
    <source>
        <dbReference type="ARBA" id="ARBA00008558"/>
    </source>
</evidence>
<protein>
    <submittedName>
        <fullName evidence="3">AGE family epimerase/isomerase</fullName>
    </submittedName>
</protein>
<dbReference type="EMBL" id="JBBMFA010000116">
    <property type="protein sequence ID" value="MEQ2521813.1"/>
    <property type="molecule type" value="Genomic_DNA"/>
</dbReference>